<protein>
    <recommendedName>
        <fullName evidence="13">Cytochrome b561 domain-containing protein</fullName>
    </recommendedName>
</protein>
<dbReference type="Pfam" id="PF03188">
    <property type="entry name" value="Cytochrom_B561"/>
    <property type="match status" value="1"/>
</dbReference>
<feature type="transmembrane region" description="Helical" evidence="9">
    <location>
        <begin position="492"/>
        <end position="508"/>
    </location>
</feature>
<evidence type="ECO:0000256" key="4">
    <source>
        <dbReference type="ARBA" id="ARBA00022729"/>
    </source>
</evidence>
<feature type="compositionally biased region" description="Basic and acidic residues" evidence="8">
    <location>
        <begin position="602"/>
        <end position="617"/>
    </location>
</feature>
<dbReference type="InterPro" id="IPR006593">
    <property type="entry name" value="Cyt_b561/ferric_Rdtase_TM"/>
</dbReference>
<feature type="transmembrane region" description="Helical" evidence="9">
    <location>
        <begin position="529"/>
        <end position="546"/>
    </location>
</feature>
<evidence type="ECO:0000256" key="9">
    <source>
        <dbReference type="SAM" id="Phobius"/>
    </source>
</evidence>
<keyword evidence="4" id="KW-0732">Signal</keyword>
<feature type="domain" description="Cytochrome b561" evidence="11">
    <location>
        <begin position="380"/>
        <end position="582"/>
    </location>
</feature>
<feature type="domain" description="DOMON" evidence="10">
    <location>
        <begin position="264"/>
        <end position="379"/>
    </location>
</feature>
<dbReference type="SMART" id="SM00664">
    <property type="entry name" value="DoH"/>
    <property type="match status" value="1"/>
</dbReference>
<dbReference type="GO" id="GO:0016020">
    <property type="term" value="C:membrane"/>
    <property type="evidence" value="ECO:0007669"/>
    <property type="project" value="UniProtKB-SubCell"/>
</dbReference>
<dbReference type="EMBL" id="HBIZ01043154">
    <property type="protein sequence ID" value="CAE0774948.1"/>
    <property type="molecule type" value="Transcribed_RNA"/>
</dbReference>
<dbReference type="CDD" id="cd08760">
    <property type="entry name" value="Cyt_b561_FRRS1_like"/>
    <property type="match status" value="1"/>
</dbReference>
<dbReference type="PROSITE" id="PS50939">
    <property type="entry name" value="CYTOCHROME_B561"/>
    <property type="match status" value="1"/>
</dbReference>
<evidence type="ECO:0000256" key="5">
    <source>
        <dbReference type="ARBA" id="ARBA00022982"/>
    </source>
</evidence>
<evidence type="ECO:0000259" key="11">
    <source>
        <dbReference type="PROSITE" id="PS50939"/>
    </source>
</evidence>
<feature type="region of interest" description="Disordered" evidence="8">
    <location>
        <begin position="71"/>
        <end position="156"/>
    </location>
</feature>
<feature type="compositionally biased region" description="Acidic residues" evidence="8">
    <location>
        <begin position="123"/>
        <end position="149"/>
    </location>
</feature>
<dbReference type="SMART" id="SM00665">
    <property type="entry name" value="B561"/>
    <property type="match status" value="1"/>
</dbReference>
<keyword evidence="5" id="KW-0249">Electron transport</keyword>
<feature type="transmembrane region" description="Helical" evidence="9">
    <location>
        <begin position="448"/>
        <end position="472"/>
    </location>
</feature>
<keyword evidence="7 9" id="KW-0472">Membrane</keyword>
<reference evidence="12" key="1">
    <citation type="submission" date="2021-01" db="EMBL/GenBank/DDBJ databases">
        <authorList>
            <person name="Corre E."/>
            <person name="Pelletier E."/>
            <person name="Niang G."/>
            <person name="Scheremetjew M."/>
            <person name="Finn R."/>
            <person name="Kale V."/>
            <person name="Holt S."/>
            <person name="Cochrane G."/>
            <person name="Meng A."/>
            <person name="Brown T."/>
            <person name="Cohen L."/>
        </authorList>
    </citation>
    <scope>NUCLEOTIDE SEQUENCE</scope>
    <source>
        <strain evidence="12">CCMP645</strain>
    </source>
</reference>
<dbReference type="PROSITE" id="PS50836">
    <property type="entry name" value="DOMON"/>
    <property type="match status" value="1"/>
</dbReference>
<dbReference type="CDD" id="cd09631">
    <property type="entry name" value="DOMON_DOH"/>
    <property type="match status" value="1"/>
</dbReference>
<gene>
    <name evidence="12" type="ORF">PCAR00345_LOCUS27582</name>
</gene>
<dbReference type="Pfam" id="PF03351">
    <property type="entry name" value="DOMON"/>
    <property type="match status" value="1"/>
</dbReference>
<keyword evidence="6 9" id="KW-1133">Transmembrane helix</keyword>
<comment type="subcellular location">
    <subcellularLocation>
        <location evidence="1">Membrane</location>
    </subcellularLocation>
</comment>
<evidence type="ECO:0000256" key="1">
    <source>
        <dbReference type="ARBA" id="ARBA00004370"/>
    </source>
</evidence>
<keyword evidence="3 9" id="KW-0812">Transmembrane</keyword>
<evidence type="ECO:0000256" key="8">
    <source>
        <dbReference type="SAM" id="MobiDB-lite"/>
    </source>
</evidence>
<evidence type="ECO:0000256" key="3">
    <source>
        <dbReference type="ARBA" id="ARBA00022692"/>
    </source>
</evidence>
<dbReference type="InterPro" id="IPR005018">
    <property type="entry name" value="DOMON_domain"/>
</dbReference>
<feature type="compositionally biased region" description="Acidic residues" evidence="8">
    <location>
        <begin position="73"/>
        <end position="109"/>
    </location>
</feature>
<name>A0A7S4BRZ3_CHRCT</name>
<proteinExistence type="predicted"/>
<evidence type="ECO:0000256" key="6">
    <source>
        <dbReference type="ARBA" id="ARBA00022989"/>
    </source>
</evidence>
<feature type="region of interest" description="Disordered" evidence="8">
    <location>
        <begin position="586"/>
        <end position="617"/>
    </location>
</feature>
<dbReference type="AlphaFoldDB" id="A0A7S4BRZ3"/>
<feature type="transmembrane region" description="Helical" evidence="9">
    <location>
        <begin position="417"/>
        <end position="441"/>
    </location>
</feature>
<accession>A0A7S4BRZ3</accession>
<evidence type="ECO:0000256" key="2">
    <source>
        <dbReference type="ARBA" id="ARBA00022448"/>
    </source>
</evidence>
<evidence type="ECO:0000256" key="7">
    <source>
        <dbReference type="ARBA" id="ARBA00023136"/>
    </source>
</evidence>
<feature type="compositionally biased region" description="Low complexity" evidence="8">
    <location>
        <begin position="591"/>
        <end position="601"/>
    </location>
</feature>
<feature type="transmembrane region" description="Helical" evidence="9">
    <location>
        <begin position="558"/>
        <end position="579"/>
    </location>
</feature>
<evidence type="ECO:0000259" key="10">
    <source>
        <dbReference type="PROSITE" id="PS50836"/>
    </source>
</evidence>
<organism evidence="12">
    <name type="scientific">Chrysotila carterae</name>
    <name type="common">Marine alga</name>
    <name type="synonym">Syracosphaera carterae</name>
    <dbReference type="NCBI Taxonomy" id="13221"/>
    <lineage>
        <taxon>Eukaryota</taxon>
        <taxon>Haptista</taxon>
        <taxon>Haptophyta</taxon>
        <taxon>Prymnesiophyceae</taxon>
        <taxon>Isochrysidales</taxon>
        <taxon>Isochrysidaceae</taxon>
        <taxon>Chrysotila</taxon>
    </lineage>
</organism>
<keyword evidence="2" id="KW-0813">Transport</keyword>
<dbReference type="Gene3D" id="1.20.120.1770">
    <property type="match status" value="1"/>
</dbReference>
<dbReference type="InterPro" id="IPR045266">
    <property type="entry name" value="DOH_DOMON"/>
</dbReference>
<sequence>MSAVGDYYRIIDAYTPSRSTPQADYLWPNASDAQGQDVLDAIGWETPTFSLFKFRRSITVDCACETAQAEAQAEAEAEAEAEADSEAEAEAGGEADSEPDSAADAEAEDESRRLSEPTTEPTAEAEAETTAEADAEAEAEAGAEAEAEAEGSNGGEKAAPACFCTDHAIVDDFMDIIYAHGQVPGTVADTTQGLPAFGVIPGSTTDIDFYHDDEIKYHSRLHRSARILNMHTGEVFVSASPAGDACTPSNLGFDCMLTPAGAPNAWTLHWTLSADETSAAMAVTATVTSGWIGVGFSSDGSMIGSDAVIGTVGGAASGYLLNAKSTAGVVATTDETVGLTSPAAMSVTNGVARLDFEKTLQAGNVPVSADSATMLWALGPVAGGNIAQHSARAPFGVSLSGGADVAGPDVEDLSDEYLAHGVLMMISWGFLLPSGILIAIYGKKFAPFWFYLHIVFQVIGLILSIAGLSLAINKFGGFSDEEYIKSVHGKTGIFLMCLAMFQPLNGLVRPHHGRPLRPLWEVLHKSCGRIALALSVPVIVLGIYLLDTIQGADYTDFFIKAMGSYMGMIATLALLAGIAEQTVSKKEELDSSGTSGSSSTDGVEKRTAKNDFPKENV</sequence>
<evidence type="ECO:0008006" key="13">
    <source>
        <dbReference type="Google" id="ProtNLM"/>
    </source>
</evidence>
<dbReference type="PANTHER" id="PTHR23130:SF171">
    <property type="entry name" value="OS01G0895300 PROTEIN"/>
    <property type="match status" value="1"/>
</dbReference>
<dbReference type="PANTHER" id="PTHR23130">
    <property type="entry name" value="CYTOCHROME B561 AND DOMON DOMAIN-CONTAINING PROTEIN"/>
    <property type="match status" value="1"/>
</dbReference>
<evidence type="ECO:0000313" key="12">
    <source>
        <dbReference type="EMBL" id="CAE0774948.1"/>
    </source>
</evidence>